<dbReference type="InterPro" id="IPR025563">
    <property type="entry name" value="DUF4286"/>
</dbReference>
<protein>
    <submittedName>
        <fullName evidence="2">Uncharacterized protein</fullName>
    </submittedName>
</protein>
<reference evidence="2 3" key="1">
    <citation type="journal article" date="2015" name="Genome Biol. Evol.">
        <title>Phylogenomic analyses indicate that early fungi evolved digesting cell walls of algal ancestors of land plants.</title>
        <authorList>
            <person name="Chang Y."/>
            <person name="Wang S."/>
            <person name="Sekimoto S."/>
            <person name="Aerts A.L."/>
            <person name="Choi C."/>
            <person name="Clum A."/>
            <person name="LaButti K.M."/>
            <person name="Lindquist E.A."/>
            <person name="Yee Ngan C."/>
            <person name="Ohm R.A."/>
            <person name="Salamov A.A."/>
            <person name="Grigoriev I.V."/>
            <person name="Spatafora J.W."/>
            <person name="Berbee M.L."/>
        </authorList>
    </citation>
    <scope>NUCLEOTIDE SEQUENCE [LARGE SCALE GENOMIC DNA]</scope>
    <source>
        <strain evidence="2 3">JEL478</strain>
    </source>
</reference>
<dbReference type="OrthoDB" id="2393977at2759"/>
<evidence type="ECO:0000256" key="1">
    <source>
        <dbReference type="SAM" id="MobiDB-lite"/>
    </source>
</evidence>
<gene>
    <name evidence="2" type="ORF">M427DRAFT_71354</name>
</gene>
<proteinExistence type="predicted"/>
<dbReference type="OMA" id="FTILYEV"/>
<dbReference type="EMBL" id="KQ965778">
    <property type="protein sequence ID" value="KXS13366.1"/>
    <property type="molecule type" value="Genomic_DNA"/>
</dbReference>
<evidence type="ECO:0000313" key="3">
    <source>
        <dbReference type="Proteomes" id="UP000070544"/>
    </source>
</evidence>
<evidence type="ECO:0000313" key="2">
    <source>
        <dbReference type="EMBL" id="KXS13366.1"/>
    </source>
</evidence>
<name>A0A139A9C6_GONPJ</name>
<organism evidence="2 3">
    <name type="scientific">Gonapodya prolifera (strain JEL478)</name>
    <name type="common">Monoblepharis prolifera</name>
    <dbReference type="NCBI Taxonomy" id="1344416"/>
    <lineage>
        <taxon>Eukaryota</taxon>
        <taxon>Fungi</taxon>
        <taxon>Fungi incertae sedis</taxon>
        <taxon>Chytridiomycota</taxon>
        <taxon>Chytridiomycota incertae sedis</taxon>
        <taxon>Monoblepharidomycetes</taxon>
        <taxon>Monoblepharidales</taxon>
        <taxon>Gonapodyaceae</taxon>
        <taxon>Gonapodya</taxon>
    </lineage>
</organism>
<accession>A0A139A9C6</accession>
<dbReference type="Pfam" id="PF14114">
    <property type="entry name" value="DUF4286"/>
    <property type="match status" value="1"/>
</dbReference>
<sequence length="154" mass="17289">MSAAPDTTAFHAPSNPKSLPVLYEVELAVELEIYDDFVPWLEEHLSGVLDANPEFRKANAYLRNPLDDTHPSPLHYGRKPSASLNGKRETDALHRYFTILYEVDNRDSVEKFVEESAGKLVSAARAKFQGGDTVVVARTRILHPLYVLARPETK</sequence>
<keyword evidence="3" id="KW-1185">Reference proteome</keyword>
<feature type="region of interest" description="Disordered" evidence="1">
    <location>
        <begin position="64"/>
        <end position="85"/>
    </location>
</feature>
<dbReference type="AlphaFoldDB" id="A0A139A9C6"/>
<dbReference type="Proteomes" id="UP000070544">
    <property type="component" value="Unassembled WGS sequence"/>
</dbReference>